<name>A0ABW9RN89_9BACT</name>
<dbReference type="Pfam" id="PF13689">
    <property type="entry name" value="DUF4154"/>
    <property type="match status" value="1"/>
</dbReference>
<reference evidence="1 2" key="1">
    <citation type="submission" date="2019-02" db="EMBL/GenBank/DDBJ databases">
        <authorList>
            <person name="Goldberg S.R."/>
            <person name="Haltli B.A."/>
            <person name="Correa H."/>
            <person name="Russell K.G."/>
        </authorList>
    </citation>
    <scope>NUCLEOTIDE SEQUENCE [LARGE SCALE GENOMIC DNA]</scope>
    <source>
        <strain evidence="1 2">JCM 16186</strain>
    </source>
</reference>
<dbReference type="EMBL" id="SMLW01000515">
    <property type="protein sequence ID" value="MTI25456.1"/>
    <property type="molecule type" value="Genomic_DNA"/>
</dbReference>
<gene>
    <name evidence="1" type="ORF">E1163_10920</name>
</gene>
<comment type="caution">
    <text evidence="1">The sequence shown here is derived from an EMBL/GenBank/DDBJ whole genome shotgun (WGS) entry which is preliminary data.</text>
</comment>
<protein>
    <submittedName>
        <fullName evidence="1">YfiR family protein</fullName>
    </submittedName>
</protein>
<dbReference type="RefSeq" id="WP_155171578.1">
    <property type="nucleotide sequence ID" value="NZ_BAAAFL010000017.1"/>
</dbReference>
<keyword evidence="2" id="KW-1185">Reference proteome</keyword>
<organism evidence="1 2">
    <name type="scientific">Fulvivirga kasyanovii</name>
    <dbReference type="NCBI Taxonomy" id="396812"/>
    <lineage>
        <taxon>Bacteria</taxon>
        <taxon>Pseudomonadati</taxon>
        <taxon>Bacteroidota</taxon>
        <taxon>Cytophagia</taxon>
        <taxon>Cytophagales</taxon>
        <taxon>Fulvivirgaceae</taxon>
        <taxon>Fulvivirga</taxon>
    </lineage>
</organism>
<accession>A0ABW9RN89</accession>
<evidence type="ECO:0000313" key="1">
    <source>
        <dbReference type="EMBL" id="MTI25456.1"/>
    </source>
</evidence>
<sequence length="176" mass="20179">MKVFLKKYGPVILCFLFLNVEAPAQIGETRLKSIWLEKFSKFIEWPTSDTLDYFTITILGNGDINQYLFDIYENRTIKNKPVKIKVIDKIDSLETCNILFVNAEQAKDLDKVLDKVKSKPILTIGDTQGFAKKGIIINFYLEHNKVRFELNVSAAKSSGLDVDFRLLEAARIIKKI</sequence>
<proteinExistence type="predicted"/>
<dbReference type="Proteomes" id="UP000798808">
    <property type="component" value="Unassembled WGS sequence"/>
</dbReference>
<evidence type="ECO:0000313" key="2">
    <source>
        <dbReference type="Proteomes" id="UP000798808"/>
    </source>
</evidence>
<dbReference type="InterPro" id="IPR025293">
    <property type="entry name" value="YfiR/HmsC-like"/>
</dbReference>